<dbReference type="InterPro" id="IPR002882">
    <property type="entry name" value="CofD"/>
</dbReference>
<organism evidence="4 5">
    <name type="scientific">Candidatus Galligastranaerophilus intestinavium</name>
    <dbReference type="NCBI Taxonomy" id="2840836"/>
    <lineage>
        <taxon>Bacteria</taxon>
        <taxon>Candidatus Galligastranaerophilus</taxon>
    </lineage>
</organism>
<dbReference type="PANTHER" id="PTHR30135">
    <property type="entry name" value="UNCHARACTERIZED PROTEIN YVCK-RELATED"/>
    <property type="match status" value="1"/>
</dbReference>
<dbReference type="PANTHER" id="PTHR30135:SF3">
    <property type="entry name" value="GLUCONEOGENESIS FACTOR-RELATED"/>
    <property type="match status" value="1"/>
</dbReference>
<evidence type="ECO:0000313" key="5">
    <source>
        <dbReference type="Proteomes" id="UP000886865"/>
    </source>
</evidence>
<dbReference type="CDD" id="cd07187">
    <property type="entry name" value="YvcK_like"/>
    <property type="match status" value="1"/>
</dbReference>
<keyword evidence="1 2" id="KW-0963">Cytoplasm</keyword>
<evidence type="ECO:0000256" key="2">
    <source>
        <dbReference type="HAMAP-Rule" id="MF_00973"/>
    </source>
</evidence>
<comment type="function">
    <text evidence="2">Required for morphogenesis under gluconeogenic growth conditions.</text>
</comment>
<accession>A0A9D1JWV6</accession>
<dbReference type="GO" id="GO:0008360">
    <property type="term" value="P:regulation of cell shape"/>
    <property type="evidence" value="ECO:0007669"/>
    <property type="project" value="UniProtKB-UniRule"/>
</dbReference>
<comment type="caution">
    <text evidence="4">The sequence shown here is derived from an EMBL/GenBank/DDBJ whole genome shotgun (WGS) entry which is preliminary data.</text>
</comment>
<proteinExistence type="inferred from homology"/>
<dbReference type="HAMAP" id="MF_00973">
    <property type="entry name" value="Gluconeogen_factor"/>
    <property type="match status" value="1"/>
</dbReference>
<dbReference type="Proteomes" id="UP000886865">
    <property type="component" value="Unassembled WGS sequence"/>
</dbReference>
<comment type="subcellular location">
    <subcellularLocation>
        <location evidence="2">Cytoplasm</location>
    </subcellularLocation>
</comment>
<keyword evidence="3" id="KW-0812">Transmembrane</keyword>
<protein>
    <recommendedName>
        <fullName evidence="2">Putative gluconeogenesis factor</fullName>
    </recommendedName>
</protein>
<keyword evidence="3" id="KW-1133">Transmembrane helix</keyword>
<keyword evidence="3" id="KW-0472">Membrane</keyword>
<dbReference type="GO" id="GO:0043743">
    <property type="term" value="F:LPPG:FO 2-phospho-L-lactate transferase activity"/>
    <property type="evidence" value="ECO:0007669"/>
    <property type="project" value="InterPro"/>
</dbReference>
<evidence type="ECO:0000256" key="3">
    <source>
        <dbReference type="SAM" id="Phobius"/>
    </source>
</evidence>
<dbReference type="EMBL" id="DVJQ01000020">
    <property type="protein sequence ID" value="HIS73824.1"/>
    <property type="molecule type" value="Genomic_DNA"/>
</dbReference>
<dbReference type="SUPFAM" id="SSF142338">
    <property type="entry name" value="CofD-like"/>
    <property type="match status" value="1"/>
</dbReference>
<dbReference type="InterPro" id="IPR038136">
    <property type="entry name" value="CofD-like_dom_sf"/>
</dbReference>
<dbReference type="AlphaFoldDB" id="A0A9D1JWV6"/>
<dbReference type="Gene3D" id="3.40.50.10680">
    <property type="entry name" value="CofD-like domains"/>
    <property type="match status" value="1"/>
</dbReference>
<feature type="transmembrane region" description="Helical" evidence="3">
    <location>
        <begin position="59"/>
        <end position="76"/>
    </location>
</feature>
<reference evidence="4" key="2">
    <citation type="journal article" date="2021" name="PeerJ">
        <title>Extensive microbial diversity within the chicken gut microbiome revealed by metagenomics and culture.</title>
        <authorList>
            <person name="Gilroy R."/>
            <person name="Ravi A."/>
            <person name="Getino M."/>
            <person name="Pursley I."/>
            <person name="Horton D.L."/>
            <person name="Alikhan N.F."/>
            <person name="Baker D."/>
            <person name="Gharbi K."/>
            <person name="Hall N."/>
            <person name="Watson M."/>
            <person name="Adriaenssens E.M."/>
            <person name="Foster-Nyarko E."/>
            <person name="Jarju S."/>
            <person name="Secka A."/>
            <person name="Antonio M."/>
            <person name="Oren A."/>
            <person name="Chaudhuri R.R."/>
            <person name="La Ragione R."/>
            <person name="Hildebrand F."/>
            <person name="Pallen M.J."/>
        </authorList>
    </citation>
    <scope>NUCLEOTIDE SEQUENCE</scope>
    <source>
        <strain evidence="4">CHK152-2871</strain>
    </source>
</reference>
<evidence type="ECO:0000313" key="4">
    <source>
        <dbReference type="EMBL" id="HIS73824.1"/>
    </source>
</evidence>
<sequence>MPKDAIWLVPGLKVKRWFALIIIGSVLAALGLTFLFKLEPIYFIVETAKKIVHFMPPEPVGVAFILLGAIIFIQAWKKTNFMSLGVGSERKQKTLGEVVYRKMKLDHGPKIVAVGGGTGLSTLLKGLKKITNNITAIVTVGDDGGSSGRLREEMGVLPPGDIRNCIAALADDEDIITKLFQYRFKTGEGLEGHSFGNLFLTAMTNICGDMVSAIKESSKVLLIRGRVLPATTDDMRLIAKMEDGSIVKGESHIPEVGKKIVELSCEPKNCKPSEDVIEAINSADLIVLGPGSLYTSITPNLLIKEISQAILNSKAKKIYVCNVMTQPGETDNYSAADHVEALFKHAKIASGISDKKLFDAVLINNFMPQNLAKKYEEADSLPVETDTTRLKKMGLEVVMNRLIEDNKEGLVRHSPSRLAKAIYWWYKKSSKKQLNTKKHWKI</sequence>
<name>A0A9D1JWV6_9BACT</name>
<dbReference type="Pfam" id="PF01933">
    <property type="entry name" value="CofD"/>
    <property type="match status" value="1"/>
</dbReference>
<dbReference type="InterPro" id="IPR010119">
    <property type="entry name" value="Gluconeogen_factor"/>
</dbReference>
<feature type="transmembrane region" description="Helical" evidence="3">
    <location>
        <begin position="17"/>
        <end position="38"/>
    </location>
</feature>
<dbReference type="GO" id="GO:0005737">
    <property type="term" value="C:cytoplasm"/>
    <property type="evidence" value="ECO:0007669"/>
    <property type="project" value="UniProtKB-SubCell"/>
</dbReference>
<dbReference type="NCBIfam" id="TIGR01826">
    <property type="entry name" value="CofD_related"/>
    <property type="match status" value="1"/>
</dbReference>
<comment type="similarity">
    <text evidence="2">Belongs to the gluconeogenesis factor family.</text>
</comment>
<gene>
    <name evidence="4" type="ORF">IAA86_02250</name>
</gene>
<evidence type="ECO:0000256" key="1">
    <source>
        <dbReference type="ARBA" id="ARBA00022490"/>
    </source>
</evidence>
<reference evidence="4" key="1">
    <citation type="submission" date="2020-10" db="EMBL/GenBank/DDBJ databases">
        <authorList>
            <person name="Gilroy R."/>
        </authorList>
    </citation>
    <scope>NUCLEOTIDE SEQUENCE</scope>
    <source>
        <strain evidence="4">CHK152-2871</strain>
    </source>
</reference>